<feature type="region of interest" description="Disordered" evidence="1">
    <location>
        <begin position="1"/>
        <end position="21"/>
    </location>
</feature>
<sequence>MPSETRNVSPYLKVSSSDNSSTDLEEFLGMEGLQCGDGGEQFYRNGSIKSIQKDCFKEINLLFNQHGTSPFLWIKFSEPTFGTLNIDVICNTSLVSYVEHNTDTGNVNCSKKEEISVIVNSVFGVRPKDKQEEALEHLMKGGSGDLLLNLPVGYGKSLVYPAFPFLHASSSSLVIALLNIIQTEQLASLNLR</sequence>
<dbReference type="InterPro" id="IPR027417">
    <property type="entry name" value="P-loop_NTPase"/>
</dbReference>
<evidence type="ECO:0000313" key="3">
    <source>
        <dbReference type="Proteomes" id="UP000596742"/>
    </source>
</evidence>
<dbReference type="SUPFAM" id="SSF52540">
    <property type="entry name" value="P-loop containing nucleoside triphosphate hydrolases"/>
    <property type="match status" value="1"/>
</dbReference>
<comment type="caution">
    <text evidence="2">The sequence shown here is derived from an EMBL/GenBank/DDBJ whole genome shotgun (WGS) entry which is preliminary data.</text>
</comment>
<name>A0A8B6BIJ2_MYTGA</name>
<organism evidence="2 3">
    <name type="scientific">Mytilus galloprovincialis</name>
    <name type="common">Mediterranean mussel</name>
    <dbReference type="NCBI Taxonomy" id="29158"/>
    <lineage>
        <taxon>Eukaryota</taxon>
        <taxon>Metazoa</taxon>
        <taxon>Spiralia</taxon>
        <taxon>Lophotrochozoa</taxon>
        <taxon>Mollusca</taxon>
        <taxon>Bivalvia</taxon>
        <taxon>Autobranchia</taxon>
        <taxon>Pteriomorphia</taxon>
        <taxon>Mytilida</taxon>
        <taxon>Mytiloidea</taxon>
        <taxon>Mytilidae</taxon>
        <taxon>Mytilinae</taxon>
        <taxon>Mytilus</taxon>
    </lineage>
</organism>
<dbReference type="AlphaFoldDB" id="A0A8B6BIJ2"/>
<dbReference type="Proteomes" id="UP000596742">
    <property type="component" value="Unassembled WGS sequence"/>
</dbReference>
<keyword evidence="3" id="KW-1185">Reference proteome</keyword>
<reference evidence="2" key="1">
    <citation type="submission" date="2018-11" db="EMBL/GenBank/DDBJ databases">
        <authorList>
            <person name="Alioto T."/>
            <person name="Alioto T."/>
        </authorList>
    </citation>
    <scope>NUCLEOTIDE SEQUENCE</scope>
</reference>
<evidence type="ECO:0000313" key="2">
    <source>
        <dbReference type="EMBL" id="VDH91351.1"/>
    </source>
</evidence>
<evidence type="ECO:0000256" key="1">
    <source>
        <dbReference type="SAM" id="MobiDB-lite"/>
    </source>
</evidence>
<accession>A0A8B6BIJ2</accession>
<dbReference type="EMBL" id="UYJE01000222">
    <property type="protein sequence ID" value="VDH91351.1"/>
    <property type="molecule type" value="Genomic_DNA"/>
</dbReference>
<gene>
    <name evidence="2" type="ORF">MGAL_10B044554</name>
</gene>
<protein>
    <submittedName>
        <fullName evidence="2">Uncharacterized protein</fullName>
    </submittedName>
</protein>
<proteinExistence type="predicted"/>
<dbReference type="OrthoDB" id="10541382at2759"/>
<dbReference type="Gene3D" id="3.40.50.300">
    <property type="entry name" value="P-loop containing nucleotide triphosphate hydrolases"/>
    <property type="match status" value="1"/>
</dbReference>